<evidence type="ECO:0000313" key="3">
    <source>
        <dbReference type="EMBL" id="MDL0088869.1"/>
    </source>
</evidence>
<keyword evidence="3" id="KW-0378">Hydrolase</keyword>
<reference evidence="3" key="2">
    <citation type="journal article" date="2023" name="Microorganisms">
        <title>Isolation and Genomic Characteristics of Cat-Borne Campylobacter felis sp. nov. and Sheep-Borne Campylobacter ovis sp. nov.</title>
        <authorList>
            <person name="Wang H."/>
            <person name="Li Y."/>
            <person name="Gu Y."/>
            <person name="Zhou G."/>
            <person name="Chen X."/>
            <person name="Zhang X."/>
            <person name="Shao Z."/>
            <person name="Zhang J."/>
            <person name="Zhang M."/>
        </authorList>
    </citation>
    <scope>NUCLEOTIDE SEQUENCE</scope>
    <source>
        <strain evidence="3">PS10</strain>
    </source>
</reference>
<dbReference type="InterPro" id="IPR019288">
    <property type="entry name" value="3'-5'_exonuclease_PolB-like"/>
</dbReference>
<proteinExistence type="predicted"/>
<organism evidence="3 4">
    <name type="scientific">Campylobacter gastrosuis</name>
    <dbReference type="NCBI Taxonomy" id="2974576"/>
    <lineage>
        <taxon>Bacteria</taxon>
        <taxon>Pseudomonadati</taxon>
        <taxon>Campylobacterota</taxon>
        <taxon>Epsilonproteobacteria</taxon>
        <taxon>Campylobacterales</taxon>
        <taxon>Campylobacteraceae</taxon>
        <taxon>Campylobacter</taxon>
    </lineage>
</organism>
<reference evidence="3" key="1">
    <citation type="submission" date="2022-08" db="EMBL/GenBank/DDBJ databases">
        <authorList>
            <person name="Wang H."/>
        </authorList>
    </citation>
    <scope>NUCLEOTIDE SEQUENCE</scope>
    <source>
        <strain evidence="3">PS10</strain>
    </source>
</reference>
<sequence length="336" mass="38469">MAKSYICVFDCETIPDANLLRKIYDFSGDDLEVSLQAFEYQKSVSGSEFLPIIFHKVVAISAVMADEFGRFIRVSTLKGENEREILTKFINFINEHNPRLVSFNGRGFDLPMIMARAMRYNLSAAAYFEVDNKILNKNKWENYKSRYDGRFHIDLLDHISDFGAVRGLKLDTLCAALNLPGKYDVSGDQVLELFYEGEIEKINEYCESDVLNTYWLFLKYELLRANLTLDDYANCLNLMSAYLEKNCVNRGYTSVFCELAKDELNRLKSGNYEENFTQNVEISSGEISQKMSINELENELKNLGLADTIKKGANIALKPKKPQNDDDLPSINLDDE</sequence>
<gene>
    <name evidence="3" type="ORF">NYG85_05720</name>
</gene>
<keyword evidence="3" id="KW-0269">Exonuclease</keyword>
<keyword evidence="3" id="KW-0540">Nuclease</keyword>
<feature type="compositionally biased region" description="Acidic residues" evidence="1">
    <location>
        <begin position="325"/>
        <end position="336"/>
    </location>
</feature>
<feature type="domain" description="Predicted 3'-5' exonuclease PolB-like" evidence="2">
    <location>
        <begin position="47"/>
        <end position="256"/>
    </location>
</feature>
<dbReference type="Gene3D" id="3.30.420.10">
    <property type="entry name" value="Ribonuclease H-like superfamily/Ribonuclease H"/>
    <property type="match status" value="1"/>
</dbReference>
<keyword evidence="4" id="KW-1185">Reference proteome</keyword>
<accession>A0ABT7HPV3</accession>
<dbReference type="Pfam" id="PF10108">
    <property type="entry name" value="DNA_pol_B_exo2"/>
    <property type="match status" value="1"/>
</dbReference>
<dbReference type="Proteomes" id="UP001173801">
    <property type="component" value="Unassembled WGS sequence"/>
</dbReference>
<feature type="region of interest" description="Disordered" evidence="1">
    <location>
        <begin position="316"/>
        <end position="336"/>
    </location>
</feature>
<name>A0ABT7HPV3_9BACT</name>
<dbReference type="RefSeq" id="WP_284937529.1">
    <property type="nucleotide sequence ID" value="NZ_JANURM010000005.1"/>
</dbReference>
<dbReference type="InterPro" id="IPR036397">
    <property type="entry name" value="RNaseH_sf"/>
</dbReference>
<dbReference type="EMBL" id="JANURM010000005">
    <property type="protein sequence ID" value="MDL0088869.1"/>
    <property type="molecule type" value="Genomic_DNA"/>
</dbReference>
<comment type="caution">
    <text evidence="3">The sequence shown here is derived from an EMBL/GenBank/DDBJ whole genome shotgun (WGS) entry which is preliminary data.</text>
</comment>
<evidence type="ECO:0000259" key="2">
    <source>
        <dbReference type="Pfam" id="PF10108"/>
    </source>
</evidence>
<dbReference type="SUPFAM" id="SSF53098">
    <property type="entry name" value="Ribonuclease H-like"/>
    <property type="match status" value="1"/>
</dbReference>
<evidence type="ECO:0000313" key="4">
    <source>
        <dbReference type="Proteomes" id="UP001173801"/>
    </source>
</evidence>
<dbReference type="CDD" id="cd05782">
    <property type="entry name" value="DNA_polB_like1_exo"/>
    <property type="match status" value="1"/>
</dbReference>
<protein>
    <submittedName>
        <fullName evidence="3">3'-5' exonuclease</fullName>
    </submittedName>
</protein>
<dbReference type="InterPro" id="IPR012337">
    <property type="entry name" value="RNaseH-like_sf"/>
</dbReference>
<evidence type="ECO:0000256" key="1">
    <source>
        <dbReference type="SAM" id="MobiDB-lite"/>
    </source>
</evidence>
<dbReference type="GO" id="GO:0004527">
    <property type="term" value="F:exonuclease activity"/>
    <property type="evidence" value="ECO:0007669"/>
    <property type="project" value="UniProtKB-KW"/>
</dbReference>